<protein>
    <submittedName>
        <fullName evidence="2">Uncharacterized protein</fullName>
    </submittedName>
</protein>
<evidence type="ECO:0000256" key="1">
    <source>
        <dbReference type="SAM" id="Phobius"/>
    </source>
</evidence>
<comment type="caution">
    <text evidence="2">The sequence shown here is derived from an EMBL/GenBank/DDBJ whole genome shotgun (WGS) entry which is preliminary data.</text>
</comment>
<keyword evidence="1" id="KW-1133">Transmembrane helix</keyword>
<keyword evidence="1" id="KW-0472">Membrane</keyword>
<evidence type="ECO:0000313" key="2">
    <source>
        <dbReference type="EMBL" id="OLN26534.1"/>
    </source>
</evidence>
<proteinExistence type="predicted"/>
<dbReference type="AlphaFoldDB" id="A0A1Q8QGR8"/>
<feature type="transmembrane region" description="Helical" evidence="1">
    <location>
        <begin position="61"/>
        <end position="79"/>
    </location>
</feature>
<dbReference type="EMBL" id="MLBF01000075">
    <property type="protein sequence ID" value="OLN26534.1"/>
    <property type="molecule type" value="Genomic_DNA"/>
</dbReference>
<gene>
    <name evidence="2" type="ORF">DSOL_4959</name>
</gene>
<dbReference type="Proteomes" id="UP000186102">
    <property type="component" value="Unassembled WGS sequence"/>
</dbReference>
<dbReference type="STRING" id="1888891.DSOL_4959"/>
<reference evidence="2 3" key="1">
    <citation type="submission" date="2016-09" db="EMBL/GenBank/DDBJ databases">
        <title>Complete genome of Desulfosporosinus sp. OL.</title>
        <authorList>
            <person name="Mardanov A."/>
            <person name="Beletsky A."/>
            <person name="Panova A."/>
            <person name="Karnachuk O."/>
            <person name="Ravin N."/>
        </authorList>
    </citation>
    <scope>NUCLEOTIDE SEQUENCE [LARGE SCALE GENOMIC DNA]</scope>
    <source>
        <strain evidence="2 3">OL</strain>
    </source>
</reference>
<sequence length="147" mass="16591">MKKVKMLLVLGGLIVFSLLPALGVQATPSLSSGYQDKVVFHTPSHIAKWNKSTLKGLDPHVLVAFIGLMLLIIPGTFLYRVRKNQPKGKENEVNVDVANEGIKKQIILNKIRQLEEQFSQGKINQERYTETLTSYKSLLKKMEEERG</sequence>
<dbReference type="RefSeq" id="WP_075367223.1">
    <property type="nucleotide sequence ID" value="NZ_MLBF01000075.1"/>
</dbReference>
<accession>A0A1Q8QGR8</accession>
<dbReference type="OrthoDB" id="1797693at2"/>
<evidence type="ECO:0000313" key="3">
    <source>
        <dbReference type="Proteomes" id="UP000186102"/>
    </source>
</evidence>
<organism evidence="2 3">
    <name type="scientific">Desulfosporosinus metallidurans</name>
    <dbReference type="NCBI Taxonomy" id="1888891"/>
    <lineage>
        <taxon>Bacteria</taxon>
        <taxon>Bacillati</taxon>
        <taxon>Bacillota</taxon>
        <taxon>Clostridia</taxon>
        <taxon>Eubacteriales</taxon>
        <taxon>Desulfitobacteriaceae</taxon>
        <taxon>Desulfosporosinus</taxon>
    </lineage>
</organism>
<keyword evidence="1" id="KW-0812">Transmembrane</keyword>
<name>A0A1Q8QGR8_9FIRM</name>
<keyword evidence="3" id="KW-1185">Reference proteome</keyword>